<evidence type="ECO:0000313" key="5">
    <source>
        <dbReference type="EMBL" id="RZC33339.1"/>
    </source>
</evidence>
<dbReference type="InterPro" id="IPR010562">
    <property type="entry name" value="Haemolymph_juvenile_hormone-bd"/>
</dbReference>
<proteinExistence type="inferred from homology"/>
<dbReference type="EMBL" id="QDEB01089813">
    <property type="protein sequence ID" value="RZC33339.1"/>
    <property type="molecule type" value="Genomic_DNA"/>
</dbReference>
<evidence type="ECO:0000256" key="1">
    <source>
        <dbReference type="ARBA" id="ARBA00022729"/>
    </source>
</evidence>
<dbReference type="SMART" id="SM00700">
    <property type="entry name" value="JHBP"/>
    <property type="match status" value="1"/>
</dbReference>
<dbReference type="PANTHER" id="PTHR11008:SF32">
    <property type="entry name" value="CIRCADIAN CLOCK-CONTROLLED PROTEIN DAYWAKE-RELATED"/>
    <property type="match status" value="1"/>
</dbReference>
<dbReference type="PANTHER" id="PTHR11008">
    <property type="entry name" value="PROTEIN TAKEOUT-LIKE PROTEIN"/>
    <property type="match status" value="1"/>
</dbReference>
<dbReference type="Pfam" id="PF06585">
    <property type="entry name" value="JHBP"/>
    <property type="match status" value="1"/>
</dbReference>
<evidence type="ECO:0000256" key="2">
    <source>
        <dbReference type="ARBA" id="ARBA00023108"/>
    </source>
</evidence>
<protein>
    <submittedName>
        <fullName evidence="5">JHBP domain containing protein</fullName>
    </submittedName>
</protein>
<dbReference type="OrthoDB" id="8190514at2759"/>
<feature type="signal peptide" evidence="4">
    <location>
        <begin position="1"/>
        <end position="16"/>
    </location>
</feature>
<dbReference type="InterPro" id="IPR038606">
    <property type="entry name" value="To_sf"/>
</dbReference>
<keyword evidence="6" id="KW-1185">Reference proteome</keyword>
<accession>A0A482VLM5</accession>
<keyword evidence="1 4" id="KW-0732">Signal</keyword>
<name>A0A482VLM5_ASBVE</name>
<organism evidence="5 6">
    <name type="scientific">Asbolus verrucosus</name>
    <name type="common">Desert ironclad beetle</name>
    <dbReference type="NCBI Taxonomy" id="1661398"/>
    <lineage>
        <taxon>Eukaryota</taxon>
        <taxon>Metazoa</taxon>
        <taxon>Ecdysozoa</taxon>
        <taxon>Arthropoda</taxon>
        <taxon>Hexapoda</taxon>
        <taxon>Insecta</taxon>
        <taxon>Pterygota</taxon>
        <taxon>Neoptera</taxon>
        <taxon>Endopterygota</taxon>
        <taxon>Coleoptera</taxon>
        <taxon>Polyphaga</taxon>
        <taxon>Cucujiformia</taxon>
        <taxon>Tenebrionidae</taxon>
        <taxon>Pimeliinae</taxon>
        <taxon>Asbolus</taxon>
    </lineage>
</organism>
<dbReference type="STRING" id="1661398.A0A482VLM5"/>
<dbReference type="Proteomes" id="UP000292052">
    <property type="component" value="Unassembled WGS sequence"/>
</dbReference>
<dbReference type="GO" id="GO:0005615">
    <property type="term" value="C:extracellular space"/>
    <property type="evidence" value="ECO:0007669"/>
    <property type="project" value="TreeGrafter"/>
</dbReference>
<dbReference type="FunFam" id="3.15.10.30:FF:000001">
    <property type="entry name" value="Takeout-like protein 1"/>
    <property type="match status" value="1"/>
</dbReference>
<dbReference type="AlphaFoldDB" id="A0A482VLM5"/>
<evidence type="ECO:0000313" key="6">
    <source>
        <dbReference type="Proteomes" id="UP000292052"/>
    </source>
</evidence>
<reference evidence="5 6" key="1">
    <citation type="submission" date="2017-03" db="EMBL/GenBank/DDBJ databases">
        <title>Genome of the blue death feigning beetle - Asbolus verrucosus.</title>
        <authorList>
            <person name="Rider S.D."/>
        </authorList>
    </citation>
    <scope>NUCLEOTIDE SEQUENCE [LARGE SCALE GENOMIC DNA]</scope>
    <source>
        <strain evidence="5">Butters</strain>
        <tissue evidence="5">Head and leg muscle</tissue>
    </source>
</reference>
<evidence type="ECO:0000256" key="3">
    <source>
        <dbReference type="ARBA" id="ARBA00060902"/>
    </source>
</evidence>
<feature type="chain" id="PRO_5019728566" evidence="4">
    <location>
        <begin position="17"/>
        <end position="242"/>
    </location>
</feature>
<keyword evidence="2" id="KW-0090">Biological rhythms</keyword>
<dbReference type="GO" id="GO:0007623">
    <property type="term" value="P:circadian rhythm"/>
    <property type="evidence" value="ECO:0007669"/>
    <property type="project" value="UniProtKB-ARBA"/>
</dbReference>
<dbReference type="Gene3D" id="3.15.10.30">
    <property type="entry name" value="Haemolymph juvenile hormone binding protein"/>
    <property type="match status" value="1"/>
</dbReference>
<comment type="similarity">
    <text evidence="3">Belongs to the TO family.</text>
</comment>
<gene>
    <name evidence="5" type="ORF">BDFB_013584</name>
</gene>
<comment type="caution">
    <text evidence="5">The sequence shown here is derived from an EMBL/GenBank/DDBJ whole genome shotgun (WGS) entry which is preliminary data.</text>
</comment>
<sequence length="242" mass="27436">MHRAALCLLVATLSESVNFVPNFKKCDRRRPDLHECVLQTSRQVLPQLARPSFDLPNLDPLEIPQITIKSGGGSVAVDQTYRNCKMYGLLGVKIERFEFDFGAKTIAGAAFFPKVDVRCEYKMDGKILLLPVRGEGQATIRLENLKTGSFIRFKEIRKKGKTFLKFLTTELNIDPGHVSFDFENLFDGDKQLGDNFNQVLNDNWKEVFDDVKGNLIETFSQILLGMAGNFFGNFPLEELFDN</sequence>
<evidence type="ECO:0000256" key="4">
    <source>
        <dbReference type="SAM" id="SignalP"/>
    </source>
</evidence>